<dbReference type="GO" id="GO:0071555">
    <property type="term" value="P:cell wall organization"/>
    <property type="evidence" value="ECO:0007669"/>
    <property type="project" value="UniProtKB-KW"/>
</dbReference>
<dbReference type="PANTHER" id="PTHR32044">
    <property type="entry name" value="GLUCOMANNAN 4-BETA-MANNOSYLTRANSFERASE 9"/>
    <property type="match status" value="1"/>
</dbReference>
<evidence type="ECO:0000256" key="4">
    <source>
        <dbReference type="ARBA" id="ARBA00022692"/>
    </source>
</evidence>
<dbReference type="GO" id="GO:0051753">
    <property type="term" value="F:mannan synthase activity"/>
    <property type="evidence" value="ECO:0007669"/>
    <property type="project" value="UniProtKB-ARBA"/>
</dbReference>
<keyword evidence="6" id="KW-0333">Golgi apparatus</keyword>
<keyword evidence="2" id="KW-0328">Glycosyltransferase</keyword>
<keyword evidence="7 12" id="KW-0472">Membrane</keyword>
<evidence type="ECO:0000256" key="3">
    <source>
        <dbReference type="ARBA" id="ARBA00022679"/>
    </source>
</evidence>
<evidence type="ECO:0000256" key="10">
    <source>
        <dbReference type="ARBA" id="ARBA00060879"/>
    </source>
</evidence>
<evidence type="ECO:0000256" key="7">
    <source>
        <dbReference type="ARBA" id="ARBA00023136"/>
    </source>
</evidence>
<feature type="transmembrane region" description="Helical" evidence="12">
    <location>
        <begin position="52"/>
        <end position="78"/>
    </location>
</feature>
<feature type="transmembrane region" description="Helical" evidence="12">
    <location>
        <begin position="378"/>
        <end position="398"/>
    </location>
</feature>
<dbReference type="GO" id="GO:0047259">
    <property type="term" value="F:glucomannan 4-beta-mannosyltransferase activity"/>
    <property type="evidence" value="ECO:0007669"/>
    <property type="project" value="UniProtKB-EC"/>
</dbReference>
<evidence type="ECO:0000256" key="12">
    <source>
        <dbReference type="SAM" id="Phobius"/>
    </source>
</evidence>
<keyword evidence="8" id="KW-0961">Cell wall biogenesis/degradation</keyword>
<evidence type="ECO:0000256" key="8">
    <source>
        <dbReference type="ARBA" id="ARBA00023316"/>
    </source>
</evidence>
<comment type="similarity">
    <text evidence="10">Belongs to the glycosyltransferase 2 family. Plant cellulose synthase-like A subfamily.</text>
</comment>
<name>A0A6P5GI25_ANACO</name>
<evidence type="ECO:0000256" key="2">
    <source>
        <dbReference type="ARBA" id="ARBA00022676"/>
    </source>
</evidence>
<dbReference type="GO" id="GO:0000139">
    <property type="term" value="C:Golgi membrane"/>
    <property type="evidence" value="ECO:0007669"/>
    <property type="project" value="UniProtKB-SubCell"/>
</dbReference>
<sequence length="542" mass="61807">MQGKSVQAHLVGKVAEILEAVSSAEWVGEAAGRLSVVAARARAAVVVPAVKAAVALCLAMSVILVVEKLSMAAVSMLVKILKRKPEKVYEWRPISEDVEMGGSLAYPMVLVQIPMYNEKEVYHLSIGAACALEWPSDRLIVQVLDDSTDPAIQDLVQIECQRWLAKGVNIYYKTRDSRKGYKAGALKEGMDQDYVKKCDYVAIFDADHQPPTDFLVRTVPFLVRNPKIALVQARWKFVNVNDCIMTRIQEMSLNYHFKVEQESGSSLVAFFGFNGTAGIWRIQALMDAEGWKERTTVEDMDLAVRATLKGWKFVYVGDLKVKSELPSTYTAYRYQQHRWACGPANLCRKMAFDIIKAKNVPVWKKFYLIYNFFFARRLVSYNVTFLFYCVVIPTSCFFPEVEIPRWGVIYVPTIITLLNSFTTPRSIHLILIWVFFENVMSLHRFIAVYVGLFEAGRVNEWVVTEKLGDTLNAQPVVDGRKRFHKFWKRFHFLELGIGVFLLLCASYDLTCRSTQYFVYIYPLSLSFFIMGVGYVGRIMPEA</sequence>
<evidence type="ECO:0000313" key="14">
    <source>
        <dbReference type="Proteomes" id="UP000515123"/>
    </source>
</evidence>
<keyword evidence="5 12" id="KW-1133">Transmembrane helix</keyword>
<reference evidence="15" key="2">
    <citation type="submission" date="2025-08" db="UniProtKB">
        <authorList>
            <consortium name="RefSeq"/>
        </authorList>
    </citation>
    <scope>IDENTIFICATION</scope>
    <source>
        <tissue evidence="15">Leaf</tissue>
    </source>
</reference>
<dbReference type="RefSeq" id="XP_020104965.1">
    <property type="nucleotide sequence ID" value="XM_020249376.1"/>
</dbReference>
<feature type="domain" description="Glycosyltransferase 2-like" evidence="13">
    <location>
        <begin position="200"/>
        <end position="417"/>
    </location>
</feature>
<keyword evidence="14" id="KW-1185">Reference proteome</keyword>
<keyword evidence="4 12" id="KW-0812">Transmembrane</keyword>
<dbReference type="InterPro" id="IPR001173">
    <property type="entry name" value="Glyco_trans_2-like"/>
</dbReference>
<dbReference type="Pfam" id="PF13632">
    <property type="entry name" value="Glyco_trans_2_3"/>
    <property type="match status" value="1"/>
</dbReference>
<reference evidence="14" key="1">
    <citation type="journal article" date="2015" name="Nat. Genet.">
        <title>The pineapple genome and the evolution of CAM photosynthesis.</title>
        <authorList>
            <person name="Ming R."/>
            <person name="VanBuren R."/>
            <person name="Wai C.M."/>
            <person name="Tang H."/>
            <person name="Schatz M.C."/>
            <person name="Bowers J.E."/>
            <person name="Lyons E."/>
            <person name="Wang M.L."/>
            <person name="Chen J."/>
            <person name="Biggers E."/>
            <person name="Zhang J."/>
            <person name="Huang L."/>
            <person name="Zhang L."/>
            <person name="Miao W."/>
            <person name="Zhang J."/>
            <person name="Ye Z."/>
            <person name="Miao C."/>
            <person name="Lin Z."/>
            <person name="Wang H."/>
            <person name="Zhou H."/>
            <person name="Yim W.C."/>
            <person name="Priest H.D."/>
            <person name="Zheng C."/>
            <person name="Woodhouse M."/>
            <person name="Edger P.P."/>
            <person name="Guyot R."/>
            <person name="Guo H.B."/>
            <person name="Guo H."/>
            <person name="Zheng G."/>
            <person name="Singh R."/>
            <person name="Sharma A."/>
            <person name="Min X."/>
            <person name="Zheng Y."/>
            <person name="Lee H."/>
            <person name="Gurtowski J."/>
            <person name="Sedlazeck F.J."/>
            <person name="Harkess A."/>
            <person name="McKain M.R."/>
            <person name="Liao Z."/>
            <person name="Fang J."/>
            <person name="Liu J."/>
            <person name="Zhang X."/>
            <person name="Zhang Q."/>
            <person name="Hu W."/>
            <person name="Qin Y."/>
            <person name="Wang K."/>
            <person name="Chen L.Y."/>
            <person name="Shirley N."/>
            <person name="Lin Y.R."/>
            <person name="Liu L.Y."/>
            <person name="Hernandez A.G."/>
            <person name="Wright C.L."/>
            <person name="Bulone V."/>
            <person name="Tuskan G.A."/>
            <person name="Heath K."/>
            <person name="Zee F."/>
            <person name="Moore P.H."/>
            <person name="Sunkar R."/>
            <person name="Leebens-Mack J.H."/>
            <person name="Mockler T."/>
            <person name="Bennetzen J.L."/>
            <person name="Freeling M."/>
            <person name="Sankoff D."/>
            <person name="Paterson A.H."/>
            <person name="Zhu X."/>
            <person name="Yang X."/>
            <person name="Smith J.A."/>
            <person name="Cushman J.C."/>
            <person name="Paull R.E."/>
            <person name="Yu Q."/>
        </authorList>
    </citation>
    <scope>NUCLEOTIDE SEQUENCE [LARGE SCALE GENOMIC DNA]</scope>
    <source>
        <strain evidence="14">cv. F153</strain>
    </source>
</reference>
<dbReference type="PANTHER" id="PTHR32044:SF21">
    <property type="entry name" value="GLUCOMANNAN 4-BETA-MANNOSYLTRANSFERASE 3-RELATED"/>
    <property type="match status" value="1"/>
</dbReference>
<dbReference type="EC" id="2.4.1.32" evidence="11"/>
<evidence type="ECO:0000259" key="13">
    <source>
        <dbReference type="Pfam" id="PF13632"/>
    </source>
</evidence>
<evidence type="ECO:0000313" key="15">
    <source>
        <dbReference type="RefSeq" id="XP_020104965.1"/>
    </source>
</evidence>
<dbReference type="Gene3D" id="3.90.550.10">
    <property type="entry name" value="Spore Coat Polysaccharide Biosynthesis Protein SpsA, Chain A"/>
    <property type="match status" value="1"/>
</dbReference>
<dbReference type="FunFam" id="3.90.550.10:FF:000015">
    <property type="entry name" value="Glucomannan 4-beta-mannosyltransferase 9"/>
    <property type="match status" value="1"/>
</dbReference>
<evidence type="ECO:0000256" key="6">
    <source>
        <dbReference type="ARBA" id="ARBA00023034"/>
    </source>
</evidence>
<accession>A0A6P5GI25</accession>
<feature type="transmembrane region" description="Helical" evidence="12">
    <location>
        <begin position="490"/>
        <end position="510"/>
    </location>
</feature>
<gene>
    <name evidence="15" type="primary">LOC109721659</name>
</gene>
<dbReference type="Proteomes" id="UP000515123">
    <property type="component" value="Linkage group 15"/>
</dbReference>
<evidence type="ECO:0000256" key="5">
    <source>
        <dbReference type="ARBA" id="ARBA00022989"/>
    </source>
</evidence>
<dbReference type="GeneID" id="109721659"/>
<dbReference type="CDD" id="cd06437">
    <property type="entry name" value="CESA_CaSu_A2"/>
    <property type="match status" value="1"/>
</dbReference>
<feature type="transmembrane region" description="Helical" evidence="12">
    <location>
        <begin position="516"/>
        <end position="536"/>
    </location>
</feature>
<protein>
    <recommendedName>
        <fullName evidence="11">glucomannan 4-beta-mannosyltransferase</fullName>
        <ecNumber evidence="11">2.4.1.32</ecNumber>
    </recommendedName>
</protein>
<dbReference type="SUPFAM" id="SSF53448">
    <property type="entry name" value="Nucleotide-diphospho-sugar transferases"/>
    <property type="match status" value="1"/>
</dbReference>
<dbReference type="AlphaFoldDB" id="A0A6P5GI25"/>
<organism evidence="14 15">
    <name type="scientific">Ananas comosus</name>
    <name type="common">Pineapple</name>
    <name type="synonym">Ananas ananas</name>
    <dbReference type="NCBI Taxonomy" id="4615"/>
    <lineage>
        <taxon>Eukaryota</taxon>
        <taxon>Viridiplantae</taxon>
        <taxon>Streptophyta</taxon>
        <taxon>Embryophyta</taxon>
        <taxon>Tracheophyta</taxon>
        <taxon>Spermatophyta</taxon>
        <taxon>Magnoliopsida</taxon>
        <taxon>Liliopsida</taxon>
        <taxon>Poales</taxon>
        <taxon>Bromeliaceae</taxon>
        <taxon>Bromelioideae</taxon>
        <taxon>Ananas</taxon>
    </lineage>
</organism>
<keyword evidence="3" id="KW-0808">Transferase</keyword>
<feature type="transmembrane region" description="Helical" evidence="12">
    <location>
        <begin position="410"/>
        <end position="436"/>
    </location>
</feature>
<comment type="subcellular location">
    <subcellularLocation>
        <location evidence="1">Golgi apparatus membrane</location>
        <topology evidence="1">Multi-pass membrane protein</topology>
    </subcellularLocation>
</comment>
<comment type="catalytic activity">
    <reaction evidence="9">
        <text>GDP-mannose + (glucomannan)n = GDP + (glucomannan)n+1.</text>
        <dbReference type="EC" id="2.4.1.32"/>
    </reaction>
</comment>
<evidence type="ECO:0000256" key="1">
    <source>
        <dbReference type="ARBA" id="ARBA00004653"/>
    </source>
</evidence>
<dbReference type="InterPro" id="IPR029044">
    <property type="entry name" value="Nucleotide-diphossugar_trans"/>
</dbReference>
<evidence type="ECO:0000256" key="11">
    <source>
        <dbReference type="ARBA" id="ARBA00066505"/>
    </source>
</evidence>
<proteinExistence type="inferred from homology"/>
<dbReference type="OrthoDB" id="72851at2759"/>
<evidence type="ECO:0000256" key="9">
    <source>
        <dbReference type="ARBA" id="ARBA00051800"/>
    </source>
</evidence>